<accession>Q649F2</accession>
<protein>
    <submittedName>
        <fullName evidence="1">Uncharacterized protein</fullName>
    </submittedName>
</protein>
<proteinExistence type="predicted"/>
<reference evidence="1" key="1">
    <citation type="journal article" date="2004" name="Science">
        <title>Reverse methanogenesis: testing the hypothesis with environmental genomics.</title>
        <authorList>
            <person name="Hallam S.J."/>
            <person name="Putnam N."/>
            <person name="Preston C.M."/>
            <person name="Detter J.C."/>
            <person name="Rokhsar D."/>
            <person name="Richardson P.M."/>
            <person name="DeLong E.F."/>
        </authorList>
    </citation>
    <scope>NUCLEOTIDE SEQUENCE</scope>
</reference>
<gene>
    <name evidence="1" type="ORF">GZ35B7_8</name>
</gene>
<sequence>MILVFKKVGFYIQTQILDSLGKVTLRHTKKFHICAKQHTGAISGIFSSFIRLMKD</sequence>
<name>Q649F2_UNCAG</name>
<reference evidence="1" key="2">
    <citation type="submission" date="2004-08" db="EMBL/GenBank/DDBJ databases">
        <authorList>
            <person name="Putnam N."/>
            <person name="Detter J.C."/>
            <person name="Richardson P.M."/>
            <person name="Rokhsar D."/>
        </authorList>
    </citation>
    <scope>NUCLEOTIDE SEQUENCE</scope>
</reference>
<organism evidence="1">
    <name type="scientific">Uncultured archaeon GZfos26G2</name>
    <dbReference type="NCBI Taxonomy" id="3386331"/>
    <lineage>
        <taxon>Archaea</taxon>
        <taxon>Methanobacteriati</taxon>
        <taxon>Methanobacteriota</taxon>
        <taxon>Stenosarchaea group</taxon>
        <taxon>Methanomicrobia</taxon>
        <taxon>Candidatus Methanophagales</taxon>
        <taxon>Candidatus Methanophagaceae</taxon>
        <taxon>Candidatus Methanophaga</taxon>
    </lineage>
</organism>
<evidence type="ECO:0000313" key="1">
    <source>
        <dbReference type="EMBL" id="AAU83975.1"/>
    </source>
</evidence>
<dbReference type="AlphaFoldDB" id="Q649F2"/>
<dbReference type="EMBL" id="AY714864">
    <property type="protein sequence ID" value="AAU83975.1"/>
    <property type="molecule type" value="Genomic_DNA"/>
</dbReference>